<feature type="region of interest" description="Disordered" evidence="8">
    <location>
        <begin position="1324"/>
        <end position="1349"/>
    </location>
</feature>
<keyword evidence="2" id="KW-0479">Metal-binding</keyword>
<feature type="compositionally biased region" description="Polar residues" evidence="8">
    <location>
        <begin position="1256"/>
        <end position="1265"/>
    </location>
</feature>
<dbReference type="SUPFAM" id="SSF57667">
    <property type="entry name" value="beta-beta-alpha zinc fingers"/>
    <property type="match status" value="2"/>
</dbReference>
<gene>
    <name evidence="10" type="ORF">MENT_LOCUS41619</name>
</gene>
<dbReference type="GO" id="GO:0008270">
    <property type="term" value="F:zinc ion binding"/>
    <property type="evidence" value="ECO:0007669"/>
    <property type="project" value="UniProtKB-KW"/>
</dbReference>
<feature type="region of interest" description="Disordered" evidence="8">
    <location>
        <begin position="833"/>
        <end position="866"/>
    </location>
</feature>
<dbReference type="GO" id="GO:0000978">
    <property type="term" value="F:RNA polymerase II cis-regulatory region sequence-specific DNA binding"/>
    <property type="evidence" value="ECO:0007669"/>
    <property type="project" value="TreeGrafter"/>
</dbReference>
<comment type="subcellular location">
    <subcellularLocation>
        <location evidence="1">Nucleus</location>
    </subcellularLocation>
</comment>
<feature type="domain" description="C2H2-type" evidence="9">
    <location>
        <begin position="743"/>
        <end position="771"/>
    </location>
</feature>
<feature type="domain" description="C2H2-type" evidence="9">
    <location>
        <begin position="676"/>
        <end position="707"/>
    </location>
</feature>
<feature type="region of interest" description="Disordered" evidence="8">
    <location>
        <begin position="1381"/>
        <end position="1402"/>
    </location>
</feature>
<dbReference type="PROSITE" id="PS50157">
    <property type="entry name" value="ZINC_FINGER_C2H2_2"/>
    <property type="match status" value="4"/>
</dbReference>
<feature type="compositionally biased region" description="Polar residues" evidence="8">
    <location>
        <begin position="918"/>
        <end position="933"/>
    </location>
</feature>
<evidence type="ECO:0000259" key="9">
    <source>
        <dbReference type="PROSITE" id="PS50157"/>
    </source>
</evidence>
<dbReference type="FunFam" id="3.30.160.60:FF:002343">
    <property type="entry name" value="Zinc finger protein 33A"/>
    <property type="match status" value="1"/>
</dbReference>
<name>A0A6V7WPJ3_MELEN</name>
<protein>
    <recommendedName>
        <fullName evidence="9">C2H2-type domain-containing protein</fullName>
    </recommendedName>
</protein>
<organism evidence="10 11">
    <name type="scientific">Meloidogyne enterolobii</name>
    <name type="common">Root-knot nematode worm</name>
    <name type="synonym">Meloidogyne mayaguensis</name>
    <dbReference type="NCBI Taxonomy" id="390850"/>
    <lineage>
        <taxon>Eukaryota</taxon>
        <taxon>Metazoa</taxon>
        <taxon>Ecdysozoa</taxon>
        <taxon>Nematoda</taxon>
        <taxon>Chromadorea</taxon>
        <taxon>Rhabditida</taxon>
        <taxon>Tylenchina</taxon>
        <taxon>Tylenchomorpha</taxon>
        <taxon>Tylenchoidea</taxon>
        <taxon>Meloidogynidae</taxon>
        <taxon>Meloidogyninae</taxon>
        <taxon>Meloidogyne</taxon>
    </lineage>
</organism>
<feature type="compositionally biased region" description="Low complexity" evidence="8">
    <location>
        <begin position="588"/>
        <end position="603"/>
    </location>
</feature>
<feature type="compositionally biased region" description="Low complexity" evidence="8">
    <location>
        <begin position="1326"/>
        <end position="1346"/>
    </location>
</feature>
<feature type="compositionally biased region" description="Low complexity" evidence="8">
    <location>
        <begin position="1465"/>
        <end position="1498"/>
    </location>
</feature>
<feature type="compositionally biased region" description="Polar residues" evidence="8">
    <location>
        <begin position="99"/>
        <end position="115"/>
    </location>
</feature>
<keyword evidence="6" id="KW-0539">Nucleus</keyword>
<dbReference type="OrthoDB" id="8922241at2759"/>
<feature type="region of interest" description="Disordered" evidence="8">
    <location>
        <begin position="500"/>
        <end position="535"/>
    </location>
</feature>
<dbReference type="Proteomes" id="UP000580250">
    <property type="component" value="Unassembled WGS sequence"/>
</dbReference>
<feature type="compositionally biased region" description="Low complexity" evidence="8">
    <location>
        <begin position="1266"/>
        <end position="1290"/>
    </location>
</feature>
<dbReference type="EMBL" id="CAJEWN010000721">
    <property type="protein sequence ID" value="CAD2188935.1"/>
    <property type="molecule type" value="Genomic_DNA"/>
</dbReference>
<proteinExistence type="predicted"/>
<feature type="compositionally biased region" description="Low complexity" evidence="8">
    <location>
        <begin position="934"/>
        <end position="953"/>
    </location>
</feature>
<evidence type="ECO:0000256" key="5">
    <source>
        <dbReference type="ARBA" id="ARBA00022833"/>
    </source>
</evidence>
<feature type="compositionally biased region" description="Low complexity" evidence="8">
    <location>
        <begin position="1016"/>
        <end position="1025"/>
    </location>
</feature>
<feature type="compositionally biased region" description="Polar residues" evidence="8">
    <location>
        <begin position="247"/>
        <end position="265"/>
    </location>
</feature>
<feature type="compositionally biased region" description="Polar residues" evidence="8">
    <location>
        <begin position="1004"/>
        <end position="1015"/>
    </location>
</feature>
<keyword evidence="4 7" id="KW-0863">Zinc-finger</keyword>
<dbReference type="Pfam" id="PF23561">
    <property type="entry name" value="zf-C2H2_15"/>
    <property type="match status" value="1"/>
</dbReference>
<feature type="compositionally biased region" description="Acidic residues" evidence="8">
    <location>
        <begin position="1504"/>
        <end position="1513"/>
    </location>
</feature>
<dbReference type="InterPro" id="IPR013087">
    <property type="entry name" value="Znf_C2H2_type"/>
</dbReference>
<evidence type="ECO:0000256" key="4">
    <source>
        <dbReference type="ARBA" id="ARBA00022771"/>
    </source>
</evidence>
<evidence type="ECO:0000313" key="11">
    <source>
        <dbReference type="Proteomes" id="UP000580250"/>
    </source>
</evidence>
<feature type="compositionally biased region" description="Low complexity" evidence="8">
    <location>
        <begin position="610"/>
        <end position="626"/>
    </location>
</feature>
<reference evidence="10 11" key="1">
    <citation type="submission" date="2020-08" db="EMBL/GenBank/DDBJ databases">
        <authorList>
            <person name="Koutsovoulos G."/>
            <person name="Danchin GJ E."/>
        </authorList>
    </citation>
    <scope>NUCLEOTIDE SEQUENCE [LARGE SCALE GENOMIC DNA]</scope>
</reference>
<feature type="region of interest" description="Disordered" evidence="8">
    <location>
        <begin position="577"/>
        <end position="634"/>
    </location>
</feature>
<dbReference type="InterPro" id="IPR036236">
    <property type="entry name" value="Znf_C2H2_sf"/>
</dbReference>
<dbReference type="InterPro" id="IPR056436">
    <property type="entry name" value="Znf-C2H2_ZIC1-5/GLI1-3-like"/>
</dbReference>
<dbReference type="SMART" id="SM00355">
    <property type="entry name" value="ZnF_C2H2"/>
    <property type="match status" value="5"/>
</dbReference>
<comment type="caution">
    <text evidence="10">The sequence shown here is derived from an EMBL/GenBank/DDBJ whole genome shotgun (WGS) entry which is preliminary data.</text>
</comment>
<dbReference type="PANTHER" id="PTHR45718">
    <property type="entry name" value="TRANSCRIPTIONAL ACTIVATOR CUBITUS INTERRUPTUS"/>
    <property type="match status" value="1"/>
</dbReference>
<evidence type="ECO:0000256" key="1">
    <source>
        <dbReference type="ARBA" id="ARBA00004123"/>
    </source>
</evidence>
<feature type="region of interest" description="Disordered" evidence="8">
    <location>
        <begin position="898"/>
        <end position="982"/>
    </location>
</feature>
<feature type="region of interest" description="Disordered" evidence="8">
    <location>
        <begin position="409"/>
        <end position="487"/>
    </location>
</feature>
<evidence type="ECO:0000256" key="3">
    <source>
        <dbReference type="ARBA" id="ARBA00022737"/>
    </source>
</evidence>
<feature type="region of interest" description="Disordered" evidence="8">
    <location>
        <begin position="1"/>
        <end position="24"/>
    </location>
</feature>
<feature type="region of interest" description="Disordered" evidence="8">
    <location>
        <begin position="247"/>
        <end position="309"/>
    </location>
</feature>
<feature type="compositionally biased region" description="Low complexity" evidence="8">
    <location>
        <begin position="116"/>
        <end position="125"/>
    </location>
</feature>
<dbReference type="PROSITE" id="PS00028">
    <property type="entry name" value="ZINC_FINGER_C2H2_1"/>
    <property type="match status" value="3"/>
</dbReference>
<feature type="compositionally biased region" description="Polar residues" evidence="8">
    <location>
        <begin position="409"/>
        <end position="433"/>
    </location>
</feature>
<feature type="region of interest" description="Disordered" evidence="8">
    <location>
        <begin position="1256"/>
        <end position="1290"/>
    </location>
</feature>
<feature type="compositionally biased region" description="Polar residues" evidence="8">
    <location>
        <begin position="954"/>
        <end position="982"/>
    </location>
</feature>
<dbReference type="PANTHER" id="PTHR45718:SF4">
    <property type="entry name" value="TRANSCRIPTIONAL ACTIVATOR CUBITUS INTERRUPTUS"/>
    <property type="match status" value="1"/>
</dbReference>
<keyword evidence="3" id="KW-0677">Repeat</keyword>
<dbReference type="Gene3D" id="3.30.160.60">
    <property type="entry name" value="Classic Zinc Finger"/>
    <property type="match status" value="4"/>
</dbReference>
<dbReference type="GO" id="GO:0000981">
    <property type="term" value="F:DNA-binding transcription factor activity, RNA polymerase II-specific"/>
    <property type="evidence" value="ECO:0007669"/>
    <property type="project" value="TreeGrafter"/>
</dbReference>
<feature type="domain" description="C2H2-type" evidence="9">
    <location>
        <begin position="708"/>
        <end position="742"/>
    </location>
</feature>
<dbReference type="GO" id="GO:0005634">
    <property type="term" value="C:nucleus"/>
    <property type="evidence" value="ECO:0007669"/>
    <property type="project" value="UniProtKB-SubCell"/>
</dbReference>
<feature type="compositionally biased region" description="Low complexity" evidence="8">
    <location>
        <begin position="1381"/>
        <end position="1395"/>
    </location>
</feature>
<dbReference type="InterPro" id="IPR043359">
    <property type="entry name" value="GLI-like"/>
</dbReference>
<keyword evidence="5" id="KW-0862">Zinc</keyword>
<feature type="region of interest" description="Disordered" evidence="8">
    <location>
        <begin position="93"/>
        <end position="130"/>
    </location>
</feature>
<evidence type="ECO:0000256" key="6">
    <source>
        <dbReference type="ARBA" id="ARBA00023242"/>
    </source>
</evidence>
<evidence type="ECO:0000256" key="7">
    <source>
        <dbReference type="PROSITE-ProRule" id="PRU00042"/>
    </source>
</evidence>
<feature type="compositionally biased region" description="Low complexity" evidence="8">
    <location>
        <begin position="458"/>
        <end position="470"/>
    </location>
</feature>
<feature type="domain" description="C2H2-type" evidence="9">
    <location>
        <begin position="772"/>
        <end position="797"/>
    </location>
</feature>
<accession>A0A6V7WPJ3</accession>
<feature type="region of interest" description="Disordered" evidence="8">
    <location>
        <begin position="1465"/>
        <end position="1527"/>
    </location>
</feature>
<feature type="compositionally biased region" description="Low complexity" evidence="8">
    <location>
        <begin position="266"/>
        <end position="283"/>
    </location>
</feature>
<feature type="compositionally biased region" description="Polar residues" evidence="8">
    <location>
        <begin position="294"/>
        <end position="309"/>
    </location>
</feature>
<feature type="compositionally biased region" description="Low complexity" evidence="8">
    <location>
        <begin position="7"/>
        <end position="24"/>
    </location>
</feature>
<evidence type="ECO:0000313" key="10">
    <source>
        <dbReference type="EMBL" id="CAD2188935.1"/>
    </source>
</evidence>
<feature type="region of interest" description="Disordered" evidence="8">
    <location>
        <begin position="1004"/>
        <end position="1048"/>
    </location>
</feature>
<evidence type="ECO:0000256" key="2">
    <source>
        <dbReference type="ARBA" id="ARBA00022723"/>
    </source>
</evidence>
<evidence type="ECO:0000256" key="8">
    <source>
        <dbReference type="SAM" id="MobiDB-lite"/>
    </source>
</evidence>
<sequence length="1527" mass="171819">MQQIEESTTSSSSSFSACSSPSAITSTNTATTAKAAQLVRLMTQNGSSDNNNASIGGCGNEGDGNQKNIGKYNNLNCNKNNNSRINNEKMVRTPPSLISGMSSTTDASIGTKTTNSSSEGSSSFSANERTAAFDPDLSTIRARTEGAELVNIGGCGGAFNNNNNNNITTIHPNTPTNNIGGITTNIAPNTGLPPLSPEQHQLLSTMFASPPASHSAILQLYMALRGNNNNGNEQNFQGICSSPILTNSNNMSINNSQPPSSHSSITPKQQTQQQQKQSPSTTKFSPPSIPTIEGPSSFSRPVSQQHTPLQAQTAFQATPGILQQQQQHLFNWLSYATLFNQQQQRNFASLQQQRVPQTFQHQSNNHLNGFNLNLLLQQLAAQQQQQTNNGCCNNNTAFRPVACNSNPSTTQFPLHSSVPQSPVNFRFEQTGTGTAKRDIVDSSATNQKSTNKRRSSMHSHSSSATNSTSSQQGYNLNYPTQNQTMENLNNNNFNLQQVPKIRQKQQRRNGGTDKDLASGNGTNTGGRIPKKQRRMSVDGDHLINIESTSFKNNINNQQKNNLDHSGHYAILPYNSVVQQQKHQKPSLNEHNANNINNHYENNNMPSMTQSVSPSGSGYGSSSSPAGTIASPTDGEFRRRTNISCEWDRCKEVFNNEDTFVEHVNNVHVRMEQAPHFFCRWSSCKREQPFNAQYMLAQHVRKHSGEKPYTCEHVDPDGVRCVKRYSRLENLKTHQRSHTGDRPYQCAHCNKTFTNASDKAKHQNRTHKDEKDYGCPVFQCSKRYTDPSSLRKHVFHEHGETVWTFAKANKERKKAKDYGLIGIRPDGTPYAMPYGASSSDEDREVDVCYTTPPPDSTGEHQQQQHQNITKLPTLREHHQEDDENCVDLIEEIIPCSNESVERQQKQNNVGGGNSLNNSPATNTSQQQNIGNSVENQSKNQSPSSSIQNPSNTSQLQRQPSLEQKQQFLSNNGSPSQNSEGGIINQSKASNKSLASVAPMLQYSPQQGFNWQDSTGLQPNSNTSNNPQPAPQKRVTATVAPGLRRQYEDNSQWIESTTDSNSPITQMQRFSISNTPQNEVLMQQQAFGQQQPKQQNVWPTDTGQSTTRNVPFNPSVAAFSQQRQKHPSYFYNTNTTNDGLTTYNSIPSPDVSKHLQQQQQTFYSPQHSNEHSCGTTIATNVQHVIPVENRVKSKWTTEQQEQQQNEVFALDNSIMPVAANYTVENTPAHQYRHYGYHPKFYYQNQPTQSDSTVSFMPTAETSFSGYPQHSHSQQQQLQNFQQKQQQNKQQNRQHLYHNNQMLPSLLSPETSPLQTNNVVVPSVNYTPQQHQKQQQRQQEYHQHQQYQQTHPSSVIANTQQHYDVYQQQHHLMFGQNYQHYNQQMGGQHPQTQQSQHSFPKNNIPKNNVVRQQNVVGVNYNNYPTQQHYSQQKHQQQHLEERGMFEQTSFNYQQQQCSNYQKHQQTLPLQHQQQHFESTQQQQMLPQQQTMVCQQQQQLPPQNLPSIDDEDLDEEASSLISDLQISKQQR</sequence>